<evidence type="ECO:0000313" key="2">
    <source>
        <dbReference type="Proteomes" id="UP001314796"/>
    </source>
</evidence>
<protein>
    <recommendedName>
        <fullName evidence="3">DUF3888 domain-containing protein</fullName>
    </recommendedName>
</protein>
<evidence type="ECO:0008006" key="3">
    <source>
        <dbReference type="Google" id="ProtNLM"/>
    </source>
</evidence>
<dbReference type="EMBL" id="JAFBEE010000001">
    <property type="protein sequence ID" value="MBM7613797.1"/>
    <property type="molecule type" value="Genomic_DNA"/>
</dbReference>
<name>A0ABS2NLL3_9FIRM</name>
<keyword evidence="2" id="KW-1185">Reference proteome</keyword>
<gene>
    <name evidence="1" type="ORF">JOC73_000305</name>
</gene>
<organism evidence="1 2">
    <name type="scientific">Alkaliphilus hydrothermalis</name>
    <dbReference type="NCBI Taxonomy" id="1482730"/>
    <lineage>
        <taxon>Bacteria</taxon>
        <taxon>Bacillati</taxon>
        <taxon>Bacillota</taxon>
        <taxon>Clostridia</taxon>
        <taxon>Peptostreptococcales</taxon>
        <taxon>Natronincolaceae</taxon>
        <taxon>Alkaliphilus</taxon>
    </lineage>
</organism>
<evidence type="ECO:0000313" key="1">
    <source>
        <dbReference type="EMBL" id="MBM7613797.1"/>
    </source>
</evidence>
<sequence length="144" mass="16265">MTKKTVALSIVITLLITTYLGYAVFNKGDLEESELLLNPPEASTDELYQHVFLTLLDPLISNAIYGYYGESYSHDYWDIKIINLERLSYTENGMFKMTLEVSPYVGAHNSVGVDQITLIIEAGGDVEVVDYKHIKSYDLPPHLQ</sequence>
<comment type="caution">
    <text evidence="1">The sequence shown here is derived from an EMBL/GenBank/DDBJ whole genome shotgun (WGS) entry which is preliminary data.</text>
</comment>
<accession>A0ABS2NLL3</accession>
<proteinExistence type="predicted"/>
<dbReference type="Proteomes" id="UP001314796">
    <property type="component" value="Unassembled WGS sequence"/>
</dbReference>
<dbReference type="Pfam" id="PF13027">
    <property type="entry name" value="DUF3888"/>
    <property type="match status" value="1"/>
</dbReference>
<reference evidence="1 2" key="1">
    <citation type="submission" date="2021-01" db="EMBL/GenBank/DDBJ databases">
        <title>Genomic Encyclopedia of Type Strains, Phase IV (KMG-IV): sequencing the most valuable type-strain genomes for metagenomic binning, comparative biology and taxonomic classification.</title>
        <authorList>
            <person name="Goeker M."/>
        </authorList>
    </citation>
    <scope>NUCLEOTIDE SEQUENCE [LARGE SCALE GENOMIC DNA]</scope>
    <source>
        <strain evidence="1 2">DSM 25890</strain>
    </source>
</reference>
<dbReference type="InterPro" id="IPR024984">
    <property type="entry name" value="DUF3888"/>
</dbReference>
<dbReference type="RefSeq" id="WP_204400063.1">
    <property type="nucleotide sequence ID" value="NZ_JAFBEE010000001.1"/>
</dbReference>